<evidence type="ECO:0000313" key="7">
    <source>
        <dbReference type="EMBL" id="CDP07704.1"/>
    </source>
</evidence>
<dbReference type="Gramene" id="CDP07704">
    <property type="protein sequence ID" value="CDP07704"/>
    <property type="gene ID" value="GSCOC_T00025049001"/>
</dbReference>
<dbReference type="OMA" id="NHITIGW"/>
<evidence type="ECO:0000256" key="1">
    <source>
        <dbReference type="ARBA" id="ARBA00010838"/>
    </source>
</evidence>
<dbReference type="Pfam" id="PF00232">
    <property type="entry name" value="Glyco_hydro_1"/>
    <property type="match status" value="2"/>
</dbReference>
<proteinExistence type="inferred from homology"/>
<dbReference type="PROSITE" id="PS00653">
    <property type="entry name" value="GLYCOSYL_HYDROL_F1_2"/>
    <property type="match status" value="1"/>
</dbReference>
<comment type="similarity">
    <text evidence="1 4">Belongs to the glycosyl hydrolase 1 family.</text>
</comment>
<keyword evidence="8" id="KW-1185">Reference proteome</keyword>
<evidence type="ECO:0000256" key="3">
    <source>
        <dbReference type="PROSITE-ProRule" id="PRU10055"/>
    </source>
</evidence>
<feature type="active site" description="Nucleophile" evidence="3">
    <location>
        <position position="123"/>
    </location>
</feature>
<dbReference type="PRINTS" id="PR00131">
    <property type="entry name" value="GLHYDRLASE1"/>
</dbReference>
<dbReference type="InterPro" id="IPR018120">
    <property type="entry name" value="Glyco_hydro_1_AS"/>
</dbReference>
<dbReference type="EMBL" id="HG739111">
    <property type="protein sequence ID" value="CDP07704.1"/>
    <property type="molecule type" value="Genomic_DNA"/>
</dbReference>
<accession>A0A068UHP5</accession>
<evidence type="ECO:0008006" key="9">
    <source>
        <dbReference type="Google" id="ProtNLM"/>
    </source>
</evidence>
<evidence type="ECO:0000256" key="4">
    <source>
        <dbReference type="RuleBase" id="RU003690"/>
    </source>
</evidence>
<name>A0A068UHP5_COFCA</name>
<feature type="chain" id="PRO_5001654925" description="Beta-glucosidase 12-like" evidence="6">
    <location>
        <begin position="22"/>
        <end position="214"/>
    </location>
</feature>
<reference evidence="8" key="1">
    <citation type="journal article" date="2014" name="Science">
        <title>The coffee genome provides insight into the convergent evolution of caffeine biosynthesis.</title>
        <authorList>
            <person name="Denoeud F."/>
            <person name="Carretero-Paulet L."/>
            <person name="Dereeper A."/>
            <person name="Droc G."/>
            <person name="Guyot R."/>
            <person name="Pietrella M."/>
            <person name="Zheng C."/>
            <person name="Alberti A."/>
            <person name="Anthony F."/>
            <person name="Aprea G."/>
            <person name="Aury J.M."/>
            <person name="Bento P."/>
            <person name="Bernard M."/>
            <person name="Bocs S."/>
            <person name="Campa C."/>
            <person name="Cenci A."/>
            <person name="Combes M.C."/>
            <person name="Crouzillat D."/>
            <person name="Da Silva C."/>
            <person name="Daddiego L."/>
            <person name="De Bellis F."/>
            <person name="Dussert S."/>
            <person name="Garsmeur O."/>
            <person name="Gayraud T."/>
            <person name="Guignon V."/>
            <person name="Jahn K."/>
            <person name="Jamilloux V."/>
            <person name="Joet T."/>
            <person name="Labadie K."/>
            <person name="Lan T."/>
            <person name="Leclercq J."/>
            <person name="Lepelley M."/>
            <person name="Leroy T."/>
            <person name="Li L.T."/>
            <person name="Librado P."/>
            <person name="Lopez L."/>
            <person name="Munoz A."/>
            <person name="Noel B."/>
            <person name="Pallavicini A."/>
            <person name="Perrotta G."/>
            <person name="Poncet V."/>
            <person name="Pot D."/>
            <person name="Priyono X."/>
            <person name="Rigoreau M."/>
            <person name="Rouard M."/>
            <person name="Rozas J."/>
            <person name="Tranchant-Dubreuil C."/>
            <person name="VanBuren R."/>
            <person name="Zhang Q."/>
            <person name="Andrade A.C."/>
            <person name="Argout X."/>
            <person name="Bertrand B."/>
            <person name="de Kochko A."/>
            <person name="Graziosi G."/>
            <person name="Henry R.J."/>
            <person name="Jayarama X."/>
            <person name="Ming R."/>
            <person name="Nagai C."/>
            <person name="Rounsley S."/>
            <person name="Sankoff D."/>
            <person name="Giuliano G."/>
            <person name="Albert V.A."/>
            <person name="Wincker P."/>
            <person name="Lashermes P."/>
        </authorList>
    </citation>
    <scope>NUCLEOTIDE SEQUENCE [LARGE SCALE GENOMIC DNA]</scope>
    <source>
        <strain evidence="8">cv. DH200-94</strain>
    </source>
</reference>
<dbReference type="InterPro" id="IPR033132">
    <property type="entry name" value="GH_1_N_CS"/>
</dbReference>
<keyword evidence="5" id="KW-0326">Glycosidase</keyword>
<dbReference type="Proteomes" id="UP000295252">
    <property type="component" value="Chromosome IV"/>
</dbReference>
<keyword evidence="2 5" id="KW-0378">Hydrolase</keyword>
<evidence type="ECO:0000256" key="2">
    <source>
        <dbReference type="ARBA" id="ARBA00022801"/>
    </source>
</evidence>
<evidence type="ECO:0000256" key="5">
    <source>
        <dbReference type="RuleBase" id="RU004468"/>
    </source>
</evidence>
<gene>
    <name evidence="7" type="ORF">GSCOC_T00025049001</name>
</gene>
<dbReference type="AlphaFoldDB" id="A0A068UHP5"/>
<feature type="signal peptide" evidence="6">
    <location>
        <begin position="1"/>
        <end position="21"/>
    </location>
</feature>
<dbReference type="PROSITE" id="PS00572">
    <property type="entry name" value="GLYCOSYL_HYDROL_F1_1"/>
    <property type="match status" value="1"/>
</dbReference>
<dbReference type="GO" id="GO:0008422">
    <property type="term" value="F:beta-glucosidase activity"/>
    <property type="evidence" value="ECO:0007669"/>
    <property type="project" value="TreeGrafter"/>
</dbReference>
<dbReference type="OrthoDB" id="65569at2759"/>
<dbReference type="InterPro" id="IPR017853">
    <property type="entry name" value="GH"/>
</dbReference>
<evidence type="ECO:0000256" key="6">
    <source>
        <dbReference type="SAM" id="SignalP"/>
    </source>
</evidence>
<dbReference type="SUPFAM" id="SSF51445">
    <property type="entry name" value="(Trans)glycosidases"/>
    <property type="match status" value="2"/>
</dbReference>
<dbReference type="GO" id="GO:0009821">
    <property type="term" value="P:alkaloid biosynthetic process"/>
    <property type="evidence" value="ECO:0007669"/>
    <property type="project" value="UniProtKB-ARBA"/>
</dbReference>
<evidence type="ECO:0000313" key="8">
    <source>
        <dbReference type="Proteomes" id="UP000295252"/>
    </source>
</evidence>
<dbReference type="Gene3D" id="3.20.20.80">
    <property type="entry name" value="Glycosidases"/>
    <property type="match status" value="2"/>
</dbReference>
<dbReference type="PANTHER" id="PTHR10353:SF318">
    <property type="entry name" value="BETA-GLUCOSIDASE 31-RELATED"/>
    <property type="match status" value="1"/>
</dbReference>
<protein>
    <recommendedName>
        <fullName evidence="9">Beta-glucosidase 12-like</fullName>
    </recommendedName>
</protein>
<dbReference type="InterPro" id="IPR001360">
    <property type="entry name" value="Glyco_hydro_1"/>
</dbReference>
<dbReference type="GO" id="GO:0005975">
    <property type="term" value="P:carbohydrate metabolic process"/>
    <property type="evidence" value="ECO:0007669"/>
    <property type="project" value="InterPro"/>
</dbReference>
<organism evidence="7 8">
    <name type="scientific">Coffea canephora</name>
    <name type="common">Robusta coffee</name>
    <dbReference type="NCBI Taxonomy" id="49390"/>
    <lineage>
        <taxon>Eukaryota</taxon>
        <taxon>Viridiplantae</taxon>
        <taxon>Streptophyta</taxon>
        <taxon>Embryophyta</taxon>
        <taxon>Tracheophyta</taxon>
        <taxon>Spermatophyta</taxon>
        <taxon>Magnoliopsida</taxon>
        <taxon>eudicotyledons</taxon>
        <taxon>Gunneridae</taxon>
        <taxon>Pentapetalae</taxon>
        <taxon>asterids</taxon>
        <taxon>lamiids</taxon>
        <taxon>Gentianales</taxon>
        <taxon>Rubiaceae</taxon>
        <taxon>Ixoroideae</taxon>
        <taxon>Gardenieae complex</taxon>
        <taxon>Bertiereae - Coffeeae clade</taxon>
        <taxon>Coffeeae</taxon>
        <taxon>Coffea</taxon>
    </lineage>
</organism>
<dbReference type="PhylomeDB" id="A0A068UHP5"/>
<dbReference type="PANTHER" id="PTHR10353">
    <property type="entry name" value="GLYCOSYL HYDROLASE"/>
    <property type="match status" value="1"/>
</dbReference>
<keyword evidence="6" id="KW-0732">Signal</keyword>
<sequence>MAMQVTFLVALLLLPIHLLNARTVITSFNRSSFPDDFVFGASSAAYQYEGAAFEGGKGPSIWDTFTHKYPGKILNGSNGDVAEDFYHRYKTGVSAFYVYPKGLRDLLEYTKKKYNNPTIYITENGIGDANNSTRIKSIKDFQRVDFYHRHLLAVQEAMKLGVNVKGFFAWSFLDTFEWGSGYTLRFGICYVDYKDGLKRYPKSSALWFKKFLRK</sequence>
<dbReference type="InParanoid" id="A0A068UHP5"/>
<dbReference type="STRING" id="49390.A0A068UHP5"/>